<accession>A0A0F9B746</accession>
<feature type="non-terminal residue" evidence="2">
    <location>
        <position position="1"/>
    </location>
</feature>
<sequence>IKDKEKLAQKEAELKTKKEKDEENAIRKAEQEANKEKIDKLTLEKIPEEKVPEDEIPRDETKEERGENE</sequence>
<evidence type="ECO:0000313" key="2">
    <source>
        <dbReference type="EMBL" id="KKL09632.1"/>
    </source>
</evidence>
<proteinExistence type="predicted"/>
<name>A0A0F9B746_9ZZZZ</name>
<feature type="region of interest" description="Disordered" evidence="1">
    <location>
        <begin position="1"/>
        <end position="69"/>
    </location>
</feature>
<reference evidence="2" key="1">
    <citation type="journal article" date="2015" name="Nature">
        <title>Complex archaea that bridge the gap between prokaryotes and eukaryotes.</title>
        <authorList>
            <person name="Spang A."/>
            <person name="Saw J.H."/>
            <person name="Jorgensen S.L."/>
            <person name="Zaremba-Niedzwiedzka K."/>
            <person name="Martijn J."/>
            <person name="Lind A.E."/>
            <person name="van Eijk R."/>
            <person name="Schleper C."/>
            <person name="Guy L."/>
            <person name="Ettema T.J."/>
        </authorList>
    </citation>
    <scope>NUCLEOTIDE SEQUENCE</scope>
</reference>
<dbReference type="EMBL" id="LAZR01042394">
    <property type="protein sequence ID" value="KKL09632.1"/>
    <property type="molecule type" value="Genomic_DNA"/>
</dbReference>
<dbReference type="AlphaFoldDB" id="A0A0F9B746"/>
<evidence type="ECO:0000256" key="1">
    <source>
        <dbReference type="SAM" id="MobiDB-lite"/>
    </source>
</evidence>
<gene>
    <name evidence="2" type="ORF">LCGC14_2563930</name>
</gene>
<organism evidence="2">
    <name type="scientific">marine sediment metagenome</name>
    <dbReference type="NCBI Taxonomy" id="412755"/>
    <lineage>
        <taxon>unclassified sequences</taxon>
        <taxon>metagenomes</taxon>
        <taxon>ecological metagenomes</taxon>
    </lineage>
</organism>
<comment type="caution">
    <text evidence="2">The sequence shown here is derived from an EMBL/GenBank/DDBJ whole genome shotgun (WGS) entry which is preliminary data.</text>
</comment>
<protein>
    <submittedName>
        <fullName evidence="2">Uncharacterized protein</fullName>
    </submittedName>
</protein>